<accession>A0A9X9Q7N8</accession>
<evidence type="ECO:0000313" key="1">
    <source>
        <dbReference type="EMBL" id="VCX38180.1"/>
    </source>
</evidence>
<evidence type="ECO:0000313" key="2">
    <source>
        <dbReference type="Proteomes" id="UP000269945"/>
    </source>
</evidence>
<name>A0A9X9Q7N8_GULGU</name>
<dbReference type="Proteomes" id="UP000269945">
    <property type="component" value="Unassembled WGS sequence"/>
</dbReference>
<comment type="caution">
    <text evidence="1">The sequence shown here is derived from an EMBL/GenBank/DDBJ whole genome shotgun (WGS) entry which is preliminary data.</text>
</comment>
<gene>
    <name evidence="1" type="ORF">BN2614_LOCUS2</name>
</gene>
<protein>
    <submittedName>
        <fullName evidence="1">Uncharacterized protein</fullName>
    </submittedName>
</protein>
<dbReference type="EMBL" id="CYRY02043632">
    <property type="protein sequence ID" value="VCX38180.1"/>
    <property type="molecule type" value="Genomic_DNA"/>
</dbReference>
<keyword evidence="2" id="KW-1185">Reference proteome</keyword>
<organism evidence="1 2">
    <name type="scientific">Gulo gulo</name>
    <name type="common">Wolverine</name>
    <name type="synonym">Gluton</name>
    <dbReference type="NCBI Taxonomy" id="48420"/>
    <lineage>
        <taxon>Eukaryota</taxon>
        <taxon>Metazoa</taxon>
        <taxon>Chordata</taxon>
        <taxon>Craniata</taxon>
        <taxon>Vertebrata</taxon>
        <taxon>Euteleostomi</taxon>
        <taxon>Mammalia</taxon>
        <taxon>Eutheria</taxon>
        <taxon>Laurasiatheria</taxon>
        <taxon>Carnivora</taxon>
        <taxon>Caniformia</taxon>
        <taxon>Musteloidea</taxon>
        <taxon>Mustelidae</taxon>
        <taxon>Guloninae</taxon>
        <taxon>Gulo</taxon>
    </lineage>
</organism>
<proteinExistence type="predicted"/>
<dbReference type="AlphaFoldDB" id="A0A9X9Q7N8"/>
<dbReference type="PROSITE" id="PS51257">
    <property type="entry name" value="PROKAR_LIPOPROTEIN"/>
    <property type="match status" value="1"/>
</dbReference>
<sequence>MLPSRTGWPPSHMTGVACHFLYRWCHMPKCPFRLISSPYSCVFQFGSVTGYHRPFFLLQLNLAKIFMASSPFFPTGSFWNE</sequence>
<reference evidence="1 2" key="1">
    <citation type="submission" date="2018-10" db="EMBL/GenBank/DDBJ databases">
        <authorList>
            <person name="Ekblom R."/>
            <person name="Jareborg N."/>
        </authorList>
    </citation>
    <scope>NUCLEOTIDE SEQUENCE [LARGE SCALE GENOMIC DNA]</scope>
    <source>
        <tissue evidence="1">Muscle</tissue>
    </source>
</reference>